<gene>
    <name evidence="2" type="ORF">ANCDUO_02099</name>
</gene>
<evidence type="ECO:0000313" key="3">
    <source>
        <dbReference type="Proteomes" id="UP000054047"/>
    </source>
</evidence>
<dbReference type="AlphaFoldDB" id="A0A0C2DCI4"/>
<feature type="compositionally biased region" description="Polar residues" evidence="1">
    <location>
        <begin position="1"/>
        <end position="19"/>
    </location>
</feature>
<dbReference type="EMBL" id="KN726645">
    <property type="protein sequence ID" value="KIH67568.1"/>
    <property type="molecule type" value="Genomic_DNA"/>
</dbReference>
<dbReference type="Proteomes" id="UP000054047">
    <property type="component" value="Unassembled WGS sequence"/>
</dbReference>
<dbReference type="OrthoDB" id="202764at2759"/>
<evidence type="ECO:0000256" key="1">
    <source>
        <dbReference type="SAM" id="MobiDB-lite"/>
    </source>
</evidence>
<evidence type="ECO:0000313" key="2">
    <source>
        <dbReference type="EMBL" id="KIH67568.1"/>
    </source>
</evidence>
<organism evidence="2 3">
    <name type="scientific">Ancylostoma duodenale</name>
    <dbReference type="NCBI Taxonomy" id="51022"/>
    <lineage>
        <taxon>Eukaryota</taxon>
        <taxon>Metazoa</taxon>
        <taxon>Ecdysozoa</taxon>
        <taxon>Nematoda</taxon>
        <taxon>Chromadorea</taxon>
        <taxon>Rhabditida</taxon>
        <taxon>Rhabditina</taxon>
        <taxon>Rhabditomorpha</taxon>
        <taxon>Strongyloidea</taxon>
        <taxon>Ancylostomatidae</taxon>
        <taxon>Ancylostomatinae</taxon>
        <taxon>Ancylostoma</taxon>
    </lineage>
</organism>
<accession>A0A0C2DCI4</accession>
<protein>
    <submittedName>
        <fullName evidence="2">Uncharacterized protein</fullName>
    </submittedName>
</protein>
<name>A0A0C2DCI4_9BILA</name>
<feature type="region of interest" description="Disordered" evidence="1">
    <location>
        <begin position="1"/>
        <end position="51"/>
    </location>
</feature>
<reference evidence="2 3" key="1">
    <citation type="submission" date="2013-12" db="EMBL/GenBank/DDBJ databases">
        <title>Draft genome of the parsitic nematode Ancylostoma duodenale.</title>
        <authorList>
            <person name="Mitreva M."/>
        </authorList>
    </citation>
    <scope>NUCLEOTIDE SEQUENCE [LARGE SCALE GENOMIC DNA]</scope>
    <source>
        <strain evidence="2 3">Zhejiang</strain>
    </source>
</reference>
<keyword evidence="3" id="KW-1185">Reference proteome</keyword>
<proteinExistence type="predicted"/>
<feature type="compositionally biased region" description="Basic and acidic residues" evidence="1">
    <location>
        <begin position="22"/>
        <end position="39"/>
    </location>
</feature>
<sequence>MSSLQTASSECRLQQSLSTPCPHEDQPSRKDSEYRRFKSEGSSAGALPAGPEMEVAIDDLSPIADARSTPPHRFNLIAINYTRLRADSSGHSHLWKIFEK</sequence>